<feature type="domain" description="BTB" evidence="4">
    <location>
        <begin position="68"/>
        <end position="140"/>
    </location>
</feature>
<dbReference type="InterPro" id="IPR000210">
    <property type="entry name" value="BTB/POZ_dom"/>
</dbReference>
<reference evidence="6 7" key="1">
    <citation type="submission" date="2021-05" db="EMBL/GenBank/DDBJ databases">
        <title>Genome Assembly of Synthetic Allotetraploid Brassica napus Reveals Homoeologous Exchanges between Subgenomes.</title>
        <authorList>
            <person name="Davis J.T."/>
        </authorList>
    </citation>
    <scope>NUCLEOTIDE SEQUENCE [LARGE SCALE GENOMIC DNA]</scope>
    <source>
        <strain evidence="7">cv. Da-Ae</strain>
        <tissue evidence="6">Seedling</tissue>
    </source>
</reference>
<evidence type="ECO:0000256" key="3">
    <source>
        <dbReference type="PROSITE-ProRule" id="PRU00982"/>
    </source>
</evidence>
<dbReference type="PANTHER" id="PTHR32370">
    <property type="entry name" value="OS12G0117600 PROTEIN"/>
    <property type="match status" value="1"/>
</dbReference>
<dbReference type="InterPro" id="IPR011333">
    <property type="entry name" value="SKP1/BTB/POZ_sf"/>
</dbReference>
<gene>
    <name evidence="6" type="ORF">HID58_062090</name>
</gene>
<proteinExistence type="inferred from homology"/>
<evidence type="ECO:0008006" key="8">
    <source>
        <dbReference type="Google" id="ProtNLM"/>
    </source>
</evidence>
<evidence type="ECO:0000313" key="6">
    <source>
        <dbReference type="EMBL" id="KAH0885994.1"/>
    </source>
</evidence>
<dbReference type="EMBL" id="JAGKQM010000014">
    <property type="protein sequence ID" value="KAH0885994.1"/>
    <property type="molecule type" value="Genomic_DNA"/>
</dbReference>
<dbReference type="PROSITE" id="PS51649">
    <property type="entry name" value="NPH3"/>
    <property type="match status" value="1"/>
</dbReference>
<name>A0ABQ8A0F0_BRANA</name>
<comment type="similarity">
    <text evidence="3">Belongs to the NPH3 family.</text>
</comment>
<comment type="pathway">
    <text evidence="1">Protein modification; protein ubiquitination.</text>
</comment>
<organism evidence="6 7">
    <name type="scientific">Brassica napus</name>
    <name type="common">Rape</name>
    <dbReference type="NCBI Taxonomy" id="3708"/>
    <lineage>
        <taxon>Eukaryota</taxon>
        <taxon>Viridiplantae</taxon>
        <taxon>Streptophyta</taxon>
        <taxon>Embryophyta</taxon>
        <taxon>Tracheophyta</taxon>
        <taxon>Spermatophyta</taxon>
        <taxon>Magnoliopsida</taxon>
        <taxon>eudicotyledons</taxon>
        <taxon>Gunneridae</taxon>
        <taxon>Pentapetalae</taxon>
        <taxon>rosids</taxon>
        <taxon>malvids</taxon>
        <taxon>Brassicales</taxon>
        <taxon>Brassicaceae</taxon>
        <taxon>Brassiceae</taxon>
        <taxon>Brassica</taxon>
    </lineage>
</organism>
<dbReference type="Proteomes" id="UP000824890">
    <property type="component" value="Unassembled WGS sequence"/>
</dbReference>
<dbReference type="InterPro" id="IPR043454">
    <property type="entry name" value="NPH3/RPT2-like"/>
</dbReference>
<dbReference type="Pfam" id="PF03000">
    <property type="entry name" value="NPH3"/>
    <property type="match status" value="1"/>
</dbReference>
<protein>
    <recommendedName>
        <fullName evidence="8">Phototropic-responsive NPH3 family protein</fullName>
    </recommendedName>
</protein>
<dbReference type="InterPro" id="IPR027356">
    <property type="entry name" value="NPH3_dom"/>
</dbReference>
<dbReference type="Gene3D" id="3.30.710.10">
    <property type="entry name" value="Potassium Channel Kv1.1, Chain A"/>
    <property type="match status" value="1"/>
</dbReference>
<evidence type="ECO:0000313" key="7">
    <source>
        <dbReference type="Proteomes" id="UP000824890"/>
    </source>
</evidence>
<keyword evidence="2" id="KW-0833">Ubl conjugation pathway</keyword>
<evidence type="ECO:0000256" key="1">
    <source>
        <dbReference type="ARBA" id="ARBA00004906"/>
    </source>
</evidence>
<evidence type="ECO:0000256" key="2">
    <source>
        <dbReference type="ARBA" id="ARBA00022786"/>
    </source>
</evidence>
<sequence>MCEALRKRKRDKRGIWMFEPSVGGSLNSCTQQVLKERKKMKFMKLGSKPDTVQSKGDDARYVATELETELIVTIGNIKFYLHKFPLLSKSGYLQKLIATSRNEEKKNQVDEINISEIPGGSVAFEVCVKFCYGITVTLNAYNVFAARCAAEFLEMNETFEKSNLVYKIDVFLNSTIFRSWKDSINVFQTTRDLSPNYSNEFTLKLVKRCLDSVAYTASIDTSKVDWSYTYNRKKKLDEKAVPRDWWVEDLCELHIDLYKQAIEAIKTRGKVPIEVIGEALHAYARRRIGGFSKGSVRVIDKSLTESIIELLPDKKGSVSSSFLSKLLRASVFLGCEETVKETLKKRISEQLEETAVSDILMFDIDMVQSVVKEFMDRDPKTHPKASVAKLVDGYLAEKSRDSNLLLQNFISLAETVSSFPRQSHDGLYRAIDMFLKEHPGIGKSEKKRVCGLMDCRKLSAEACEHAVQNERLPMRVIVQVLFFEQIRVNGSSTGYSTPELTTTTLNTEDDEWDHVKEY</sequence>
<evidence type="ECO:0000259" key="5">
    <source>
        <dbReference type="PROSITE" id="PS51649"/>
    </source>
</evidence>
<feature type="domain" description="NPH3" evidence="5">
    <location>
        <begin position="244"/>
        <end position="487"/>
    </location>
</feature>
<dbReference type="SUPFAM" id="SSF54695">
    <property type="entry name" value="POZ domain"/>
    <property type="match status" value="1"/>
</dbReference>
<comment type="caution">
    <text evidence="6">The sequence shown here is derived from an EMBL/GenBank/DDBJ whole genome shotgun (WGS) entry which is preliminary data.</text>
</comment>
<accession>A0ABQ8A0F0</accession>
<evidence type="ECO:0000259" key="4">
    <source>
        <dbReference type="PROSITE" id="PS50097"/>
    </source>
</evidence>
<keyword evidence="7" id="KW-1185">Reference proteome</keyword>
<dbReference type="Pfam" id="PF00651">
    <property type="entry name" value="BTB"/>
    <property type="match status" value="1"/>
</dbReference>
<dbReference type="PROSITE" id="PS50097">
    <property type="entry name" value="BTB"/>
    <property type="match status" value="1"/>
</dbReference>